<evidence type="ECO:0000256" key="2">
    <source>
        <dbReference type="RuleBase" id="RU364116"/>
    </source>
</evidence>
<dbReference type="PANTHER" id="PTHR13932">
    <property type="entry name" value="COPROPORPHYRINIGEN III OXIDASE"/>
    <property type="match status" value="1"/>
</dbReference>
<dbReference type="InterPro" id="IPR034505">
    <property type="entry name" value="Coproporphyrinogen-III_oxidase"/>
</dbReference>
<dbReference type="InterPro" id="IPR004559">
    <property type="entry name" value="HemW-like"/>
</dbReference>
<dbReference type="GO" id="GO:0051539">
    <property type="term" value="F:4 iron, 4 sulfur cluster binding"/>
    <property type="evidence" value="ECO:0007669"/>
    <property type="project" value="UniProtKB-UniRule"/>
</dbReference>
<dbReference type="InterPro" id="IPR010723">
    <property type="entry name" value="HemN_C"/>
</dbReference>
<keyword evidence="2" id="KW-0963">Cytoplasm</keyword>
<dbReference type="SFLD" id="SFLDS00029">
    <property type="entry name" value="Radical_SAM"/>
    <property type="match status" value="1"/>
</dbReference>
<comment type="caution">
    <text evidence="4">The sequence shown here is derived from an EMBL/GenBank/DDBJ whole genome shotgun (WGS) entry which is preliminary data.</text>
</comment>
<evidence type="ECO:0000259" key="3">
    <source>
        <dbReference type="PROSITE" id="PS51918"/>
    </source>
</evidence>
<keyword evidence="2" id="KW-0143">Chaperone</keyword>
<keyword evidence="2" id="KW-0949">S-adenosyl-L-methionine</keyword>
<proteinExistence type="inferred from homology"/>
<dbReference type="Proteomes" id="UP000477651">
    <property type="component" value="Unassembled WGS sequence"/>
</dbReference>
<sequence length="409" mass="45740">MQLNEIKRNGGQVIASSNSVIPLQKNVQFTKSLPPLSLYIHVPWCVRKCPYCDFNSHAHQGKIPEDTYLAALEQDLISVLPSVWGRAIHTVFIGGGTPSLLSSKALDRLLTIVRNLFNLAPGTEITMEANPGTVEASRFVDYAASGVNRISLGVQSFNDDSLKRLGRIHDSEQAKRAIVMAQEAFARVNIDLMYALPHQTLAACQQDIQTALSFGTEHLSLYNLTLEPNTVFAKYPPDGIPDDDLAGDMQDLLIDMTASQGFEQYEVSAYARQYAYCQHNLNYWQFGDYIGVGPGAHGKISTHDSIHRTARVKNPDSWMQKVQTGEQLAESRYLSYKELPFEFMLNALRLKQGVPTHYFADHCGINLNIMLPMIEKAVNKGLLDSDPNHLKATPLGWRYLNDLQEIFLL</sequence>
<dbReference type="GO" id="GO:0005737">
    <property type="term" value="C:cytoplasm"/>
    <property type="evidence" value="ECO:0007669"/>
    <property type="project" value="UniProtKB-SubCell"/>
</dbReference>
<comment type="function">
    <text evidence="2">Probably acts as a heme chaperone, transferring heme to an unknown acceptor. Binds one molecule of heme per monomer, possibly covalently. Binds 1 [4Fe-4S] cluster. The cluster is coordinated with 3 cysteines and an exchangeable S-adenosyl-L-methionine.</text>
</comment>
<dbReference type="GO" id="GO:0006779">
    <property type="term" value="P:porphyrin-containing compound biosynthetic process"/>
    <property type="evidence" value="ECO:0007669"/>
    <property type="project" value="InterPro"/>
</dbReference>
<keyword evidence="2" id="KW-0411">Iron-sulfur</keyword>
<dbReference type="Gene3D" id="3.30.750.200">
    <property type="match status" value="1"/>
</dbReference>
<dbReference type="NCBIfam" id="TIGR00539">
    <property type="entry name" value="hemN_rel"/>
    <property type="match status" value="1"/>
</dbReference>
<evidence type="ECO:0000313" key="4">
    <source>
        <dbReference type="EMBL" id="NEN76342.1"/>
    </source>
</evidence>
<dbReference type="InterPro" id="IPR006638">
    <property type="entry name" value="Elp3/MiaA/NifB-like_rSAM"/>
</dbReference>
<dbReference type="SMART" id="SM00729">
    <property type="entry name" value="Elp3"/>
    <property type="match status" value="1"/>
</dbReference>
<keyword evidence="5" id="KW-1185">Reference proteome</keyword>
<reference evidence="4 5" key="1">
    <citation type="submission" date="2020-02" db="EMBL/GenBank/DDBJ databases">
        <title>Pelistega sp. NLN82 were isolated from wild rodents of the Hainan Island.</title>
        <authorList>
            <person name="Niu N."/>
            <person name="Zhou J."/>
        </authorList>
    </citation>
    <scope>NUCLEOTIDE SEQUENCE [LARGE SCALE GENOMIC DNA]</scope>
    <source>
        <strain evidence="4 5">NLN82</strain>
    </source>
</reference>
<name>A0A6L9Y768_9BURK</name>
<dbReference type="CDD" id="cd01335">
    <property type="entry name" value="Radical_SAM"/>
    <property type="match status" value="1"/>
</dbReference>
<dbReference type="InterPro" id="IPR058240">
    <property type="entry name" value="rSAM_sf"/>
</dbReference>
<dbReference type="SFLD" id="SFLDF00288">
    <property type="entry name" value="HemN-like__clustered_with_nucl"/>
    <property type="match status" value="1"/>
</dbReference>
<dbReference type="Pfam" id="PF04055">
    <property type="entry name" value="Radical_SAM"/>
    <property type="match status" value="1"/>
</dbReference>
<dbReference type="SFLD" id="SFLDF00562">
    <property type="entry name" value="HemN-like__clustered_with_heat"/>
    <property type="match status" value="1"/>
</dbReference>
<dbReference type="Pfam" id="PF06969">
    <property type="entry name" value="HemN_C"/>
    <property type="match status" value="1"/>
</dbReference>
<dbReference type="PANTHER" id="PTHR13932:SF5">
    <property type="entry name" value="RADICAL S-ADENOSYL METHIONINE DOMAIN-CONTAINING PROTEIN 1, MITOCHONDRIAL"/>
    <property type="match status" value="1"/>
</dbReference>
<dbReference type="EMBL" id="JAAGYR010000017">
    <property type="protein sequence ID" value="NEN76342.1"/>
    <property type="molecule type" value="Genomic_DNA"/>
</dbReference>
<accession>A0A6L9Y768</accession>
<dbReference type="SFLD" id="SFLDG01065">
    <property type="entry name" value="anaerobic_coproporphyrinogen-I"/>
    <property type="match status" value="1"/>
</dbReference>
<dbReference type="GO" id="GO:0004109">
    <property type="term" value="F:coproporphyrinogen oxidase activity"/>
    <property type="evidence" value="ECO:0007669"/>
    <property type="project" value="InterPro"/>
</dbReference>
<comment type="subcellular location">
    <subcellularLocation>
        <location evidence="2">Cytoplasm</location>
    </subcellularLocation>
</comment>
<organism evidence="4 5">
    <name type="scientific">Pelistega ratti</name>
    <dbReference type="NCBI Taxonomy" id="2652177"/>
    <lineage>
        <taxon>Bacteria</taxon>
        <taxon>Pseudomonadati</taxon>
        <taxon>Pseudomonadota</taxon>
        <taxon>Betaproteobacteria</taxon>
        <taxon>Burkholderiales</taxon>
        <taxon>Alcaligenaceae</taxon>
        <taxon>Pelistega</taxon>
    </lineage>
</organism>
<feature type="domain" description="Radical SAM core" evidence="3">
    <location>
        <begin position="30"/>
        <end position="263"/>
    </location>
</feature>
<evidence type="ECO:0000256" key="1">
    <source>
        <dbReference type="ARBA" id="ARBA00006100"/>
    </source>
</evidence>
<keyword evidence="2" id="KW-0349">Heme</keyword>
<dbReference type="AlphaFoldDB" id="A0A6L9Y768"/>
<dbReference type="GO" id="GO:0046872">
    <property type="term" value="F:metal ion binding"/>
    <property type="evidence" value="ECO:0007669"/>
    <property type="project" value="UniProtKB-UniRule"/>
</dbReference>
<dbReference type="PROSITE" id="PS51918">
    <property type="entry name" value="RADICAL_SAM"/>
    <property type="match status" value="1"/>
</dbReference>
<dbReference type="SUPFAM" id="SSF102114">
    <property type="entry name" value="Radical SAM enzymes"/>
    <property type="match status" value="1"/>
</dbReference>
<keyword evidence="2" id="KW-0004">4Fe-4S</keyword>
<protein>
    <recommendedName>
        <fullName evidence="2">Heme chaperone HemW</fullName>
    </recommendedName>
</protein>
<dbReference type="InterPro" id="IPR007197">
    <property type="entry name" value="rSAM"/>
</dbReference>
<keyword evidence="2" id="KW-0408">Iron</keyword>
<dbReference type="RefSeq" id="WP_163764786.1">
    <property type="nucleotide sequence ID" value="NZ_JAAGYR010000017.1"/>
</dbReference>
<evidence type="ECO:0000313" key="5">
    <source>
        <dbReference type="Proteomes" id="UP000477651"/>
    </source>
</evidence>
<comment type="similarity">
    <text evidence="1">Belongs to the anaerobic coproporphyrinogen-III oxidase family. HemW subfamily.</text>
</comment>
<keyword evidence="2" id="KW-0479">Metal-binding</keyword>
<gene>
    <name evidence="4" type="ORF">F9B74_08430</name>
</gene>